<evidence type="ECO:0000256" key="4">
    <source>
        <dbReference type="ARBA" id="ARBA00022801"/>
    </source>
</evidence>
<dbReference type="GO" id="GO:0004190">
    <property type="term" value="F:aspartic-type endopeptidase activity"/>
    <property type="evidence" value="ECO:0007669"/>
    <property type="project" value="UniProtKB-KW"/>
</dbReference>
<proteinExistence type="inferred from homology"/>
<evidence type="ECO:0000256" key="5">
    <source>
        <dbReference type="PIRSR" id="PIRSR601461-2"/>
    </source>
</evidence>
<sequence>MVQQGLVPEPVFSFYLNRDLSAKPGGELILGGSDPAHYVGKFTYLPVTRKGYWQFKMDKVIISGRTLCAGGCQAIADTGTSLIVGPISDIAVINKLIGADKNGN</sequence>
<dbReference type="PRINTS" id="PR00792">
    <property type="entry name" value="PEPSIN"/>
</dbReference>
<evidence type="ECO:0000256" key="1">
    <source>
        <dbReference type="ARBA" id="ARBA00007447"/>
    </source>
</evidence>
<evidence type="ECO:0000256" key="2">
    <source>
        <dbReference type="ARBA" id="ARBA00022670"/>
    </source>
</evidence>
<dbReference type="Gene3D" id="2.60.40.1960">
    <property type="match status" value="1"/>
</dbReference>
<dbReference type="PaxDb" id="67767-A0A0J7JU67"/>
<keyword evidence="3 6" id="KW-0064">Aspartyl protease</keyword>
<dbReference type="FunFam" id="2.40.70.10:FF:000115">
    <property type="entry name" value="Lysosomal aspartic protease"/>
    <property type="match status" value="1"/>
</dbReference>
<keyword evidence="4 6" id="KW-0378">Hydrolase</keyword>
<dbReference type="InterPro" id="IPR021109">
    <property type="entry name" value="Peptidase_aspartic_dom_sf"/>
</dbReference>
<reference evidence="8 9" key="1">
    <citation type="submission" date="2015-04" db="EMBL/GenBank/DDBJ databases">
        <title>Lasius niger genome sequencing.</title>
        <authorList>
            <person name="Konorov E.A."/>
            <person name="Nikitin M.A."/>
            <person name="Kirill M.V."/>
            <person name="Chang P."/>
        </authorList>
    </citation>
    <scope>NUCLEOTIDE SEQUENCE [LARGE SCALE GENOMIC DNA]</scope>
    <source>
        <tissue evidence="8">Whole</tissue>
    </source>
</reference>
<dbReference type="GO" id="GO:0006508">
    <property type="term" value="P:proteolysis"/>
    <property type="evidence" value="ECO:0007669"/>
    <property type="project" value="UniProtKB-KW"/>
</dbReference>
<dbReference type="Gene3D" id="2.40.70.10">
    <property type="entry name" value="Acid Proteases"/>
    <property type="match status" value="1"/>
</dbReference>
<dbReference type="PANTHER" id="PTHR47966:SF51">
    <property type="entry name" value="BETA-SITE APP-CLEAVING ENZYME, ISOFORM A-RELATED"/>
    <property type="match status" value="1"/>
</dbReference>
<evidence type="ECO:0000256" key="3">
    <source>
        <dbReference type="ARBA" id="ARBA00022750"/>
    </source>
</evidence>
<protein>
    <submittedName>
        <fullName evidence="8">Lysosomal aspartic protease</fullName>
    </submittedName>
</protein>
<feature type="domain" description="Peptidase A1" evidence="7">
    <location>
        <begin position="1"/>
        <end position="104"/>
    </location>
</feature>
<dbReference type="STRING" id="67767.A0A0J7JU67"/>
<evidence type="ECO:0000313" key="8">
    <source>
        <dbReference type="EMBL" id="KMQ81712.1"/>
    </source>
</evidence>
<organism evidence="8 9">
    <name type="scientific">Lasius niger</name>
    <name type="common">Black garden ant</name>
    <dbReference type="NCBI Taxonomy" id="67767"/>
    <lineage>
        <taxon>Eukaryota</taxon>
        <taxon>Metazoa</taxon>
        <taxon>Ecdysozoa</taxon>
        <taxon>Arthropoda</taxon>
        <taxon>Hexapoda</taxon>
        <taxon>Insecta</taxon>
        <taxon>Pterygota</taxon>
        <taxon>Neoptera</taxon>
        <taxon>Endopterygota</taxon>
        <taxon>Hymenoptera</taxon>
        <taxon>Apocrita</taxon>
        <taxon>Aculeata</taxon>
        <taxon>Formicoidea</taxon>
        <taxon>Formicidae</taxon>
        <taxon>Formicinae</taxon>
        <taxon>Lasius</taxon>
        <taxon>Lasius</taxon>
    </lineage>
</organism>
<dbReference type="Proteomes" id="UP000036403">
    <property type="component" value="Unassembled WGS sequence"/>
</dbReference>
<name>A0A0J7JU67_LASNI</name>
<comment type="similarity">
    <text evidence="1 6">Belongs to the peptidase A1 family.</text>
</comment>
<dbReference type="FunFam" id="2.60.40.1960:FF:000001">
    <property type="entry name" value="Cathepsin D"/>
    <property type="match status" value="1"/>
</dbReference>
<evidence type="ECO:0000259" key="7">
    <source>
        <dbReference type="PROSITE" id="PS51767"/>
    </source>
</evidence>
<feature type="non-terminal residue" evidence="8">
    <location>
        <position position="104"/>
    </location>
</feature>
<dbReference type="Pfam" id="PF00026">
    <property type="entry name" value="Asp"/>
    <property type="match status" value="1"/>
</dbReference>
<dbReference type="InterPro" id="IPR001969">
    <property type="entry name" value="Aspartic_peptidase_AS"/>
</dbReference>
<dbReference type="PROSITE" id="PS00141">
    <property type="entry name" value="ASP_PROTEASE"/>
    <property type="match status" value="1"/>
</dbReference>
<evidence type="ECO:0000313" key="9">
    <source>
        <dbReference type="Proteomes" id="UP000036403"/>
    </source>
</evidence>
<dbReference type="AlphaFoldDB" id="A0A0J7JU67"/>
<dbReference type="InterPro" id="IPR001461">
    <property type="entry name" value="Aspartic_peptidase_A1"/>
</dbReference>
<dbReference type="PANTHER" id="PTHR47966">
    <property type="entry name" value="BETA-SITE APP-CLEAVING ENZYME, ISOFORM A-RELATED"/>
    <property type="match status" value="1"/>
</dbReference>
<keyword evidence="9" id="KW-1185">Reference proteome</keyword>
<dbReference type="EMBL" id="LBMM01032498">
    <property type="protein sequence ID" value="KMQ81712.1"/>
    <property type="molecule type" value="Genomic_DNA"/>
</dbReference>
<keyword evidence="2 6" id="KW-0645">Protease</keyword>
<comment type="caution">
    <text evidence="8">The sequence shown here is derived from an EMBL/GenBank/DDBJ whole genome shotgun (WGS) entry which is preliminary data.</text>
</comment>
<evidence type="ECO:0000256" key="6">
    <source>
        <dbReference type="RuleBase" id="RU000454"/>
    </source>
</evidence>
<keyword evidence="5" id="KW-1015">Disulfide bond</keyword>
<dbReference type="PROSITE" id="PS51767">
    <property type="entry name" value="PEPTIDASE_A1"/>
    <property type="match status" value="1"/>
</dbReference>
<feature type="disulfide bond" evidence="5">
    <location>
        <begin position="68"/>
        <end position="72"/>
    </location>
</feature>
<dbReference type="SUPFAM" id="SSF50630">
    <property type="entry name" value="Acid proteases"/>
    <property type="match status" value="1"/>
</dbReference>
<dbReference type="OrthoDB" id="771136at2759"/>
<accession>A0A0J7JU67</accession>
<gene>
    <name evidence="8" type="ORF">RF55_25476</name>
</gene>
<dbReference type="InterPro" id="IPR033121">
    <property type="entry name" value="PEPTIDASE_A1"/>
</dbReference>